<reference evidence="4" key="2">
    <citation type="journal article" date="2023" name="Science">
        <title>Genomic signatures of disease resistance in endangered staghorn corals.</title>
        <authorList>
            <person name="Vollmer S.V."/>
            <person name="Selwyn J.D."/>
            <person name="Despard B.A."/>
            <person name="Roesel C.L."/>
        </authorList>
    </citation>
    <scope>NUCLEOTIDE SEQUENCE</scope>
    <source>
        <strain evidence="4">K2</strain>
    </source>
</reference>
<keyword evidence="1" id="KW-0539">Nucleus</keyword>
<accession>A0AAD9V8D4</accession>
<dbReference type="GO" id="GO:0003677">
    <property type="term" value="F:DNA binding"/>
    <property type="evidence" value="ECO:0007669"/>
    <property type="project" value="InterPro"/>
</dbReference>
<protein>
    <recommendedName>
        <fullName evidence="3">BESS domain-containing protein</fullName>
    </recommendedName>
</protein>
<evidence type="ECO:0000313" key="4">
    <source>
        <dbReference type="EMBL" id="KAK2564560.1"/>
    </source>
</evidence>
<keyword evidence="5" id="KW-1185">Reference proteome</keyword>
<feature type="region of interest" description="Disordered" evidence="2">
    <location>
        <begin position="253"/>
        <end position="272"/>
    </location>
</feature>
<dbReference type="EMBL" id="JARQWQ010000022">
    <property type="protein sequence ID" value="KAK2564560.1"/>
    <property type="molecule type" value="Genomic_DNA"/>
</dbReference>
<evidence type="ECO:0000313" key="5">
    <source>
        <dbReference type="Proteomes" id="UP001249851"/>
    </source>
</evidence>
<comment type="caution">
    <text evidence="4">The sequence shown here is derived from an EMBL/GenBank/DDBJ whole genome shotgun (WGS) entry which is preliminary data.</text>
</comment>
<organism evidence="4 5">
    <name type="scientific">Acropora cervicornis</name>
    <name type="common">Staghorn coral</name>
    <dbReference type="NCBI Taxonomy" id="6130"/>
    <lineage>
        <taxon>Eukaryota</taxon>
        <taxon>Metazoa</taxon>
        <taxon>Cnidaria</taxon>
        <taxon>Anthozoa</taxon>
        <taxon>Hexacorallia</taxon>
        <taxon>Scleractinia</taxon>
        <taxon>Astrocoeniina</taxon>
        <taxon>Acroporidae</taxon>
        <taxon>Acropora</taxon>
    </lineage>
</organism>
<sequence length="272" mass="30083">MSPEDLTDDPDFIVGGKNLIVDVPVEAKKPTLYATALMTHLFSDEEMNIFDSGVVTKFLIGTVDTLDEGQDLQSEIQETESPDSGSVRERLPSTTRSSSSSPVEQGQPKQGAKVIKKKRAWSSQKSNQDKHTKEAVDMELLKTAKSIAEGLQADPRTVTEIEDEDSFYCKSLATRMRALEPQSKAYVRMQIEQLMFQVQFGGKVSNSSLPEQNVYLPQGPYSNPSHCNRQGLLFGNSLDSYHLQNLIKAKTSGEIEANRPSPGILNQTLAQE</sequence>
<proteinExistence type="predicted"/>
<dbReference type="GO" id="GO:0005634">
    <property type="term" value="C:nucleus"/>
    <property type="evidence" value="ECO:0007669"/>
    <property type="project" value="UniProtKB-SubCell"/>
</dbReference>
<name>A0AAD9V8D4_ACRCE</name>
<evidence type="ECO:0000259" key="3">
    <source>
        <dbReference type="PROSITE" id="PS51031"/>
    </source>
</evidence>
<dbReference type="AlphaFoldDB" id="A0AAD9V8D4"/>
<gene>
    <name evidence="4" type="ORF">P5673_012011</name>
</gene>
<feature type="region of interest" description="Disordered" evidence="2">
    <location>
        <begin position="74"/>
        <end position="135"/>
    </location>
</feature>
<reference evidence="4" key="1">
    <citation type="journal article" date="2023" name="G3 (Bethesda)">
        <title>Whole genome assembly and annotation of the endangered Caribbean coral Acropora cervicornis.</title>
        <authorList>
            <person name="Selwyn J.D."/>
            <person name="Vollmer S.V."/>
        </authorList>
    </citation>
    <scope>NUCLEOTIDE SEQUENCE</scope>
    <source>
        <strain evidence="4">K2</strain>
    </source>
</reference>
<dbReference type="InterPro" id="IPR004210">
    <property type="entry name" value="BESS_motif"/>
</dbReference>
<dbReference type="PROSITE" id="PS51031">
    <property type="entry name" value="BESS"/>
    <property type="match status" value="1"/>
</dbReference>
<comment type="subcellular location">
    <subcellularLocation>
        <location evidence="1">Nucleus</location>
    </subcellularLocation>
</comment>
<feature type="domain" description="BESS" evidence="3">
    <location>
        <begin position="162"/>
        <end position="201"/>
    </location>
</feature>
<evidence type="ECO:0000256" key="2">
    <source>
        <dbReference type="SAM" id="MobiDB-lite"/>
    </source>
</evidence>
<evidence type="ECO:0000256" key="1">
    <source>
        <dbReference type="PROSITE-ProRule" id="PRU00371"/>
    </source>
</evidence>
<dbReference type="Proteomes" id="UP001249851">
    <property type="component" value="Unassembled WGS sequence"/>
</dbReference>